<protein>
    <submittedName>
        <fullName evidence="1">Uncharacterized protein</fullName>
    </submittedName>
</protein>
<gene>
    <name evidence="1" type="ORF">CC1G_12597</name>
</gene>
<reference evidence="1 2" key="1">
    <citation type="journal article" date="2010" name="Proc. Natl. Acad. Sci. U.S.A.">
        <title>Insights into evolution of multicellular fungi from the assembled chromosomes of the mushroom Coprinopsis cinerea (Coprinus cinereus).</title>
        <authorList>
            <person name="Stajich J.E."/>
            <person name="Wilke S.K."/>
            <person name="Ahren D."/>
            <person name="Au C.H."/>
            <person name="Birren B.W."/>
            <person name="Borodovsky M."/>
            <person name="Burns C."/>
            <person name="Canback B."/>
            <person name="Casselton L.A."/>
            <person name="Cheng C.K."/>
            <person name="Deng J."/>
            <person name="Dietrich F.S."/>
            <person name="Fargo D.C."/>
            <person name="Farman M.L."/>
            <person name="Gathman A.C."/>
            <person name="Goldberg J."/>
            <person name="Guigo R."/>
            <person name="Hoegger P.J."/>
            <person name="Hooker J.B."/>
            <person name="Huggins A."/>
            <person name="James T.Y."/>
            <person name="Kamada T."/>
            <person name="Kilaru S."/>
            <person name="Kodira C."/>
            <person name="Kues U."/>
            <person name="Kupfer D."/>
            <person name="Kwan H.S."/>
            <person name="Lomsadze A."/>
            <person name="Li W."/>
            <person name="Lilly W.W."/>
            <person name="Ma L.J."/>
            <person name="Mackey A.J."/>
            <person name="Manning G."/>
            <person name="Martin F."/>
            <person name="Muraguchi H."/>
            <person name="Natvig D.O."/>
            <person name="Palmerini H."/>
            <person name="Ramesh M.A."/>
            <person name="Rehmeyer C.J."/>
            <person name="Roe B.A."/>
            <person name="Shenoy N."/>
            <person name="Stanke M."/>
            <person name="Ter-Hovhannisyan V."/>
            <person name="Tunlid A."/>
            <person name="Velagapudi R."/>
            <person name="Vision T.J."/>
            <person name="Zeng Q."/>
            <person name="Zolan M.E."/>
            <person name="Pukkila P.J."/>
        </authorList>
    </citation>
    <scope>NUCLEOTIDE SEQUENCE [LARGE SCALE GENOMIC DNA]</scope>
    <source>
        <strain evidence="2">Okayama-7 / 130 / ATCC MYA-4618 / FGSC 9003</strain>
    </source>
</reference>
<dbReference type="EMBL" id="AACS02000011">
    <property type="protein sequence ID" value="EAU82031.2"/>
    <property type="molecule type" value="Genomic_DNA"/>
</dbReference>
<dbReference type="HOGENOM" id="CLU_1635291_0_0_1"/>
<dbReference type="VEuPathDB" id="FungiDB:CC1G_12597"/>
<evidence type="ECO:0000313" key="2">
    <source>
        <dbReference type="Proteomes" id="UP000001861"/>
    </source>
</evidence>
<name>A8P9L0_COPC7</name>
<sequence length="162" mass="18159">MPPLNDAQMYHAIECVRKSLATSQDPFVNAFLVRAHPPQLHAEDSVHVVPVPLSKDNPYRRGLWGLNVRDYIEEGNMVDIHKVGPFGKESSHAYAFLICSDYETLDVNMNFNLFSVDEPGPQLKGDILIILSDEDGNLIDAEDKAPQSPIKEVVSRFNLNTQ</sequence>
<comment type="caution">
    <text evidence="1">The sequence shown here is derived from an EMBL/GenBank/DDBJ whole genome shotgun (WGS) entry which is preliminary data.</text>
</comment>
<dbReference type="GeneID" id="6016414"/>
<evidence type="ECO:0000313" key="1">
    <source>
        <dbReference type="EMBL" id="EAU82031.2"/>
    </source>
</evidence>
<accession>A8P9L0</accession>
<organism evidence="1 2">
    <name type="scientific">Coprinopsis cinerea (strain Okayama-7 / 130 / ATCC MYA-4618 / FGSC 9003)</name>
    <name type="common">Inky cap fungus</name>
    <name type="synonym">Hormographiella aspergillata</name>
    <dbReference type="NCBI Taxonomy" id="240176"/>
    <lineage>
        <taxon>Eukaryota</taxon>
        <taxon>Fungi</taxon>
        <taxon>Dikarya</taxon>
        <taxon>Basidiomycota</taxon>
        <taxon>Agaricomycotina</taxon>
        <taxon>Agaricomycetes</taxon>
        <taxon>Agaricomycetidae</taxon>
        <taxon>Agaricales</taxon>
        <taxon>Agaricineae</taxon>
        <taxon>Psathyrellaceae</taxon>
        <taxon>Coprinopsis</taxon>
    </lineage>
</organism>
<dbReference type="Proteomes" id="UP000001861">
    <property type="component" value="Unassembled WGS sequence"/>
</dbReference>
<dbReference type="KEGG" id="cci:CC1G_12597"/>
<dbReference type="RefSeq" id="XP_001839795.2">
    <property type="nucleotide sequence ID" value="XM_001839743.2"/>
</dbReference>
<keyword evidence="2" id="KW-1185">Reference proteome</keyword>
<dbReference type="AlphaFoldDB" id="A8P9L0"/>
<dbReference type="InParanoid" id="A8P9L0"/>
<proteinExistence type="predicted"/>